<protein>
    <recommendedName>
        <fullName evidence="3">Lasso peptide biosynthesis PqqD family chaperone</fullName>
    </recommendedName>
</protein>
<dbReference type="Proteomes" id="UP000638313">
    <property type="component" value="Unassembled WGS sequence"/>
</dbReference>
<evidence type="ECO:0000313" key="2">
    <source>
        <dbReference type="Proteomes" id="UP000638313"/>
    </source>
</evidence>
<evidence type="ECO:0000313" key="1">
    <source>
        <dbReference type="EMBL" id="GHF48160.1"/>
    </source>
</evidence>
<proteinExistence type="predicted"/>
<name>A0A919B3S7_9ACTN</name>
<dbReference type="Pfam" id="PF05402">
    <property type="entry name" value="PqqD"/>
    <property type="match status" value="1"/>
</dbReference>
<dbReference type="AlphaFoldDB" id="A0A919B3S7"/>
<accession>A0A919B3S7</accession>
<organism evidence="1 2">
    <name type="scientific">Streptomyces mashuensis</name>
    <dbReference type="NCBI Taxonomy" id="33904"/>
    <lineage>
        <taxon>Bacteria</taxon>
        <taxon>Bacillati</taxon>
        <taxon>Actinomycetota</taxon>
        <taxon>Actinomycetes</taxon>
        <taxon>Kitasatosporales</taxon>
        <taxon>Streptomycetaceae</taxon>
        <taxon>Streptomyces</taxon>
    </lineage>
</organism>
<evidence type="ECO:0008006" key="3">
    <source>
        <dbReference type="Google" id="ProtNLM"/>
    </source>
</evidence>
<dbReference type="InterPro" id="IPR041881">
    <property type="entry name" value="PqqD_sf"/>
</dbReference>
<dbReference type="RefSeq" id="WP_190130219.1">
    <property type="nucleotide sequence ID" value="NZ_BNBD01000005.1"/>
</dbReference>
<dbReference type="InterPro" id="IPR008792">
    <property type="entry name" value="PQQD"/>
</dbReference>
<dbReference type="NCBIfam" id="NF033530">
    <property type="entry name" value="lasso_PqqD_Strm"/>
    <property type="match status" value="1"/>
</dbReference>
<sequence length="87" mass="9309">MTFALRPDVSATDTDYGMVLLDESNGRYWQLNSTGALILRALLEGATPAQTAQRLGESYPALAPERTAGDVAAFIHSLTEARLVVTA</sequence>
<dbReference type="EMBL" id="BNBD01000005">
    <property type="protein sequence ID" value="GHF48160.1"/>
    <property type="molecule type" value="Genomic_DNA"/>
</dbReference>
<keyword evidence="2" id="KW-1185">Reference proteome</keyword>
<comment type="caution">
    <text evidence="1">The sequence shown here is derived from an EMBL/GenBank/DDBJ whole genome shotgun (WGS) entry which is preliminary data.</text>
</comment>
<reference evidence="1" key="2">
    <citation type="submission" date="2020-09" db="EMBL/GenBank/DDBJ databases">
        <authorList>
            <person name="Sun Q."/>
            <person name="Ohkuma M."/>
        </authorList>
    </citation>
    <scope>NUCLEOTIDE SEQUENCE</scope>
    <source>
        <strain evidence="1">JCM 4059</strain>
    </source>
</reference>
<dbReference type="Gene3D" id="1.10.10.1150">
    <property type="entry name" value="Coenzyme PQQ synthesis protein D (PqqD)"/>
    <property type="match status" value="1"/>
</dbReference>
<gene>
    <name evidence="1" type="ORF">GCM10010218_32040</name>
</gene>
<reference evidence="1" key="1">
    <citation type="journal article" date="2014" name="Int. J. Syst. Evol. Microbiol.">
        <title>Complete genome sequence of Corynebacterium casei LMG S-19264T (=DSM 44701T), isolated from a smear-ripened cheese.</title>
        <authorList>
            <consortium name="US DOE Joint Genome Institute (JGI-PGF)"/>
            <person name="Walter F."/>
            <person name="Albersmeier A."/>
            <person name="Kalinowski J."/>
            <person name="Ruckert C."/>
        </authorList>
    </citation>
    <scope>NUCLEOTIDE SEQUENCE</scope>
    <source>
        <strain evidence="1">JCM 4059</strain>
    </source>
</reference>